<organism evidence="6 7">
    <name type="scientific">Subtercola boreus</name>
    <dbReference type="NCBI Taxonomy" id="120213"/>
    <lineage>
        <taxon>Bacteria</taxon>
        <taxon>Bacillati</taxon>
        <taxon>Actinomycetota</taxon>
        <taxon>Actinomycetes</taxon>
        <taxon>Micrococcales</taxon>
        <taxon>Microbacteriaceae</taxon>
        <taxon>Subtercola</taxon>
    </lineage>
</organism>
<dbReference type="AlphaFoldDB" id="A0A3E0W6R0"/>
<dbReference type="EMBL" id="NBXE01000034">
    <property type="protein sequence ID" value="RFA25219.1"/>
    <property type="molecule type" value="Genomic_DNA"/>
</dbReference>
<dbReference type="RefSeq" id="WP_116419654.1">
    <property type="nucleotide sequence ID" value="NZ_NBXC01000030.1"/>
</dbReference>
<dbReference type="PRINTS" id="PR00455">
    <property type="entry name" value="HTHTETR"/>
</dbReference>
<dbReference type="InterPro" id="IPR001647">
    <property type="entry name" value="HTH_TetR"/>
</dbReference>
<dbReference type="GO" id="GO:0000976">
    <property type="term" value="F:transcription cis-regulatory region binding"/>
    <property type="evidence" value="ECO:0007669"/>
    <property type="project" value="TreeGrafter"/>
</dbReference>
<accession>A0A3E0W6R0</accession>
<reference evidence="6 7" key="1">
    <citation type="submission" date="2017-04" db="EMBL/GenBank/DDBJ databases">
        <title>Comparative genome analysis of Subtercola boreus.</title>
        <authorList>
            <person name="Cho Y.-J."/>
            <person name="Cho A."/>
            <person name="Kim O.-S."/>
            <person name="Lee J.-I."/>
        </authorList>
    </citation>
    <scope>NUCLEOTIDE SEQUENCE [LARGE SCALE GENOMIC DNA]</scope>
    <source>
        <strain evidence="6 7">P28004</strain>
    </source>
</reference>
<evidence type="ECO:0000256" key="1">
    <source>
        <dbReference type="ARBA" id="ARBA00023015"/>
    </source>
</evidence>
<gene>
    <name evidence="6" type="ORF">B7R25_14270</name>
</gene>
<dbReference type="Gene3D" id="1.10.357.10">
    <property type="entry name" value="Tetracycline Repressor, domain 2"/>
    <property type="match status" value="1"/>
</dbReference>
<dbReference type="PANTHER" id="PTHR30055:SF234">
    <property type="entry name" value="HTH-TYPE TRANSCRIPTIONAL REGULATOR BETI"/>
    <property type="match status" value="1"/>
</dbReference>
<sequence length="190" mass="20445">MPTTREDLPKANRGPSAGPANREALIAAARHVFAEHGLSAPLSAVARRAGVGQGSLYRHFPDRVSLALAVFDENIADLDSLVSDPDGSVVDLFDRIADQAMASTALIDLITSQRHDDRAVGLGRRLENIIDTVLERDQKRDRIARTVVSADILLSISMLAFLLARTDADQQPGVAARARAIFRAAFRPAG</sequence>
<keyword evidence="2 4" id="KW-0238">DNA-binding</keyword>
<dbReference type="OrthoDB" id="3192968at2"/>
<evidence type="ECO:0000313" key="6">
    <source>
        <dbReference type="EMBL" id="RFA25219.1"/>
    </source>
</evidence>
<dbReference type="PROSITE" id="PS50977">
    <property type="entry name" value="HTH_TETR_2"/>
    <property type="match status" value="1"/>
</dbReference>
<keyword evidence="3" id="KW-0804">Transcription</keyword>
<evidence type="ECO:0000256" key="2">
    <source>
        <dbReference type="ARBA" id="ARBA00023125"/>
    </source>
</evidence>
<name>A0A3E0W6R0_9MICO</name>
<dbReference type="InterPro" id="IPR050109">
    <property type="entry name" value="HTH-type_TetR-like_transc_reg"/>
</dbReference>
<dbReference type="Proteomes" id="UP000257080">
    <property type="component" value="Unassembled WGS sequence"/>
</dbReference>
<evidence type="ECO:0000256" key="4">
    <source>
        <dbReference type="PROSITE-ProRule" id="PRU00335"/>
    </source>
</evidence>
<dbReference type="Pfam" id="PF00440">
    <property type="entry name" value="TetR_N"/>
    <property type="match status" value="1"/>
</dbReference>
<comment type="caution">
    <text evidence="6">The sequence shown here is derived from an EMBL/GenBank/DDBJ whole genome shotgun (WGS) entry which is preliminary data.</text>
</comment>
<feature type="DNA-binding region" description="H-T-H motif" evidence="4">
    <location>
        <begin position="41"/>
        <end position="60"/>
    </location>
</feature>
<dbReference type="InterPro" id="IPR009057">
    <property type="entry name" value="Homeodomain-like_sf"/>
</dbReference>
<proteinExistence type="predicted"/>
<evidence type="ECO:0000256" key="3">
    <source>
        <dbReference type="ARBA" id="ARBA00023163"/>
    </source>
</evidence>
<keyword evidence="1" id="KW-0805">Transcription regulation</keyword>
<dbReference type="SUPFAM" id="SSF46689">
    <property type="entry name" value="Homeodomain-like"/>
    <property type="match status" value="1"/>
</dbReference>
<dbReference type="GO" id="GO:0003700">
    <property type="term" value="F:DNA-binding transcription factor activity"/>
    <property type="evidence" value="ECO:0007669"/>
    <property type="project" value="TreeGrafter"/>
</dbReference>
<evidence type="ECO:0000313" key="7">
    <source>
        <dbReference type="Proteomes" id="UP000257080"/>
    </source>
</evidence>
<protein>
    <submittedName>
        <fullName evidence="6">TetR family transcriptional regulator</fullName>
    </submittedName>
</protein>
<evidence type="ECO:0000259" key="5">
    <source>
        <dbReference type="PROSITE" id="PS50977"/>
    </source>
</evidence>
<feature type="domain" description="HTH tetR-type" evidence="5">
    <location>
        <begin position="19"/>
        <end position="78"/>
    </location>
</feature>
<dbReference type="PANTHER" id="PTHR30055">
    <property type="entry name" value="HTH-TYPE TRANSCRIPTIONAL REGULATOR RUTR"/>
    <property type="match status" value="1"/>
</dbReference>